<dbReference type="SMART" id="SM00861">
    <property type="entry name" value="Transket_pyr"/>
    <property type="match status" value="1"/>
</dbReference>
<dbReference type="CDD" id="cd07036">
    <property type="entry name" value="TPP_PYR_E1-PDHc-beta_like"/>
    <property type="match status" value="1"/>
</dbReference>
<comment type="function">
    <text evidence="10">The pyruvate dehydrogenase complex catalyzes the overall conversion of pyruvate to acetyl-CoA and CO(2). It contains multiple copies of three enzymatic components: pyruvate dehydrogenase (E1), dihydrolipoamide acetyltransferase (E2) and lipoamide dehydrogenase (E3).</text>
</comment>
<dbReference type="InterPro" id="IPR003016">
    <property type="entry name" value="2-oxoA_DH_lipoyl-BS"/>
</dbReference>
<dbReference type="AlphaFoldDB" id="A0A4Q8XYA2"/>
<accession>A0A4Q8XYA2</accession>
<dbReference type="PANTHER" id="PTHR11624:SF96">
    <property type="entry name" value="PYRUVATE DEHYDROGENASE E1 COMPONENT SUBUNIT BETA, MITOCHONDRIAL"/>
    <property type="match status" value="1"/>
</dbReference>
<evidence type="ECO:0000313" key="14">
    <source>
        <dbReference type="EMBL" id="TAX71880.1"/>
    </source>
</evidence>
<evidence type="ECO:0000256" key="7">
    <source>
        <dbReference type="ARBA" id="ARBA00023002"/>
    </source>
</evidence>
<reference evidence="14 15" key="1">
    <citation type="submission" date="2019-02" db="EMBL/GenBank/DDBJ databases">
        <title>The genomic architecture of introgression among sibling species of bacteria.</title>
        <authorList>
            <person name="Cavassim M.I.A."/>
            <person name="Moeskjaer S."/>
            <person name="Moslemi C."/>
            <person name="Fields B."/>
            <person name="Bachmann A."/>
            <person name="Vilhjalmsson B."/>
            <person name="Schierup M.H."/>
            <person name="Young J.P.W."/>
            <person name="Andersen S.U."/>
        </authorList>
    </citation>
    <scope>NUCLEOTIDE SEQUENCE [LARGE SCALE GENOMIC DNA]</scope>
    <source>
        <strain evidence="14 15">SM145A</strain>
    </source>
</reference>
<dbReference type="Gene3D" id="3.40.50.920">
    <property type="match status" value="1"/>
</dbReference>
<dbReference type="FunFam" id="3.40.50.920:FF:000001">
    <property type="entry name" value="Pyruvate dehydrogenase E1 beta subunit"/>
    <property type="match status" value="1"/>
</dbReference>
<dbReference type="InterPro" id="IPR009014">
    <property type="entry name" value="Transketo_C/PFOR_II"/>
</dbReference>
<dbReference type="InterPro" id="IPR005475">
    <property type="entry name" value="Transketolase-like_Pyr-bd"/>
</dbReference>
<evidence type="ECO:0000256" key="4">
    <source>
        <dbReference type="ARBA" id="ARBA00012281"/>
    </source>
</evidence>
<dbReference type="SUPFAM" id="SSF51230">
    <property type="entry name" value="Single hybrid motif"/>
    <property type="match status" value="1"/>
</dbReference>
<feature type="compositionally biased region" description="Low complexity" evidence="12">
    <location>
        <begin position="87"/>
        <end position="122"/>
    </location>
</feature>
<evidence type="ECO:0000313" key="15">
    <source>
        <dbReference type="Proteomes" id="UP000293652"/>
    </source>
</evidence>
<comment type="cofactor">
    <cofactor evidence="1">
        <name>(R)-lipoate</name>
        <dbReference type="ChEBI" id="CHEBI:83088"/>
    </cofactor>
</comment>
<dbReference type="FunFam" id="3.40.50.970:FF:000001">
    <property type="entry name" value="Pyruvate dehydrogenase E1 beta subunit"/>
    <property type="match status" value="1"/>
</dbReference>
<dbReference type="InterPro" id="IPR000089">
    <property type="entry name" value="Biotin_lipoyl"/>
</dbReference>
<keyword evidence="9 11" id="KW-0670">Pyruvate</keyword>
<comment type="function">
    <text evidence="11">The pyruvate dehydrogenase complex catalyzes the overall conversion of pyruvate to acetyl-CoA and CO2.</text>
</comment>
<evidence type="ECO:0000256" key="3">
    <source>
        <dbReference type="ARBA" id="ARBA00011870"/>
    </source>
</evidence>
<dbReference type="Gene3D" id="3.40.50.970">
    <property type="match status" value="1"/>
</dbReference>
<sequence>MPIDILMPALSPTMEEGTLSKWLKQEGDKVTSGDVIAEIETDKATMEVEAVDEGVIGKLLVPAGTEGVKVNAKIAVLLQDGESASDMSASAPAAAPAAAPQAVQEEKPAAATPASAPVPAEPKAQVQNDPEIPAGTEMVSTTVREALRDAMAEEMRADENVFVMGEEVAEYQGAYKVTQGLLQEFGPRRVVDTPITEHGFAGVGVGAAMAGLRPIVEFMTFNFAMQAIDHIINSAAKTLYMSGGQMGAPIVFRGPNGAAARVGAQHSQDYAAWYSAIPGLKVVMPYTASDAKGLLKAAIRDPNPVIFLENEILYGQHFDVPKLDNFVLPIGKARIHRPGKDVTVVSFGIGMSYATKAVAELEKIGIDVELIDLRTIRPMDLPTVIESVKKTGRLVTVEEGYPQSSVGTEIATRVMQQAFDYLDAPILTIAGKDVPMPYAANLEKLALPNVGEVVDAVKAVCYK</sequence>
<dbReference type="Pfam" id="PF00364">
    <property type="entry name" value="Biotin_lipoyl"/>
    <property type="match status" value="1"/>
</dbReference>
<evidence type="ECO:0000256" key="12">
    <source>
        <dbReference type="SAM" id="MobiDB-lite"/>
    </source>
</evidence>
<dbReference type="InterPro" id="IPR033248">
    <property type="entry name" value="Transketolase_C"/>
</dbReference>
<proteinExistence type="predicted"/>
<dbReference type="EC" id="1.2.4.1" evidence="4 11"/>
<evidence type="ECO:0000256" key="11">
    <source>
        <dbReference type="RuleBase" id="RU364074"/>
    </source>
</evidence>
<dbReference type="GO" id="GO:0006086">
    <property type="term" value="P:pyruvate decarboxylation to acetyl-CoA"/>
    <property type="evidence" value="ECO:0007669"/>
    <property type="project" value="InterPro"/>
</dbReference>
<evidence type="ECO:0000256" key="10">
    <source>
        <dbReference type="ARBA" id="ARBA00025211"/>
    </source>
</evidence>
<dbReference type="SUPFAM" id="SSF52518">
    <property type="entry name" value="Thiamin diphosphate-binding fold (THDP-binding)"/>
    <property type="match status" value="1"/>
</dbReference>
<dbReference type="InterPro" id="IPR011053">
    <property type="entry name" value="Single_hybrid_motif"/>
</dbReference>
<evidence type="ECO:0000256" key="8">
    <source>
        <dbReference type="ARBA" id="ARBA00023052"/>
    </source>
</evidence>
<comment type="caution">
    <text evidence="14">The sequence shown here is derived from an EMBL/GenBank/DDBJ whole genome shotgun (WGS) entry which is preliminary data.</text>
</comment>
<dbReference type="FunFam" id="2.40.50.100:FF:000010">
    <property type="entry name" value="Acetyltransferase component of pyruvate dehydrogenase complex"/>
    <property type="match status" value="1"/>
</dbReference>
<dbReference type="RefSeq" id="WP_130749736.1">
    <property type="nucleotide sequence ID" value="NZ_SIPC01000001.1"/>
</dbReference>
<organism evidence="14 15">
    <name type="scientific">Rhizobium leguminosarum</name>
    <dbReference type="NCBI Taxonomy" id="384"/>
    <lineage>
        <taxon>Bacteria</taxon>
        <taxon>Pseudomonadati</taxon>
        <taxon>Pseudomonadota</taxon>
        <taxon>Alphaproteobacteria</taxon>
        <taxon>Hyphomicrobiales</taxon>
        <taxon>Rhizobiaceae</taxon>
        <taxon>Rhizobium/Agrobacterium group</taxon>
        <taxon>Rhizobium</taxon>
    </lineage>
</organism>
<dbReference type="Gene3D" id="2.40.50.100">
    <property type="match status" value="1"/>
</dbReference>
<evidence type="ECO:0000256" key="2">
    <source>
        <dbReference type="ARBA" id="ARBA00001964"/>
    </source>
</evidence>
<name>A0A4Q8XYA2_RHILE</name>
<dbReference type="InterPro" id="IPR027110">
    <property type="entry name" value="PDHB_mito-type"/>
</dbReference>
<dbReference type="GO" id="GO:0004739">
    <property type="term" value="F:pyruvate dehydrogenase (acetyl-transferring) activity"/>
    <property type="evidence" value="ECO:0007669"/>
    <property type="project" value="UniProtKB-UniRule"/>
</dbReference>
<comment type="cofactor">
    <cofactor evidence="2 11">
        <name>thiamine diphosphate</name>
        <dbReference type="ChEBI" id="CHEBI:58937"/>
    </cofactor>
</comment>
<comment type="subunit">
    <text evidence="3">Heterodimer of an alpha and a beta chain.</text>
</comment>
<dbReference type="NCBIfam" id="NF008854">
    <property type="entry name" value="PRK11892.1"/>
    <property type="match status" value="1"/>
</dbReference>
<keyword evidence="7 11" id="KW-0560">Oxidoreductase</keyword>
<dbReference type="PROSITE" id="PS50968">
    <property type="entry name" value="BIOTINYL_LIPOYL"/>
    <property type="match status" value="1"/>
</dbReference>
<dbReference type="PROSITE" id="PS00189">
    <property type="entry name" value="LIPOYL"/>
    <property type="match status" value="1"/>
</dbReference>
<feature type="region of interest" description="Disordered" evidence="12">
    <location>
        <begin position="87"/>
        <end position="137"/>
    </location>
</feature>
<dbReference type="CDD" id="cd06849">
    <property type="entry name" value="lipoyl_domain"/>
    <property type="match status" value="1"/>
</dbReference>
<keyword evidence="6" id="KW-0450">Lipoyl</keyword>
<feature type="domain" description="Lipoyl-binding" evidence="13">
    <location>
        <begin position="2"/>
        <end position="78"/>
    </location>
</feature>
<evidence type="ECO:0000256" key="9">
    <source>
        <dbReference type="ARBA" id="ARBA00023317"/>
    </source>
</evidence>
<protein>
    <recommendedName>
        <fullName evidence="5 11">Pyruvate dehydrogenase E1 component subunit beta</fullName>
        <ecNumber evidence="4 11">1.2.4.1</ecNumber>
    </recommendedName>
</protein>
<dbReference type="Pfam" id="PF02780">
    <property type="entry name" value="Transketolase_C"/>
    <property type="match status" value="1"/>
</dbReference>
<dbReference type="EMBL" id="SIPC01000001">
    <property type="protein sequence ID" value="TAX71880.1"/>
    <property type="molecule type" value="Genomic_DNA"/>
</dbReference>
<evidence type="ECO:0000259" key="13">
    <source>
        <dbReference type="PROSITE" id="PS50968"/>
    </source>
</evidence>
<gene>
    <name evidence="14" type="ORF">ELI03_09090</name>
</gene>
<dbReference type="NCBIfam" id="NF006667">
    <property type="entry name" value="PRK09212.1"/>
    <property type="match status" value="1"/>
</dbReference>
<comment type="catalytic activity">
    <reaction evidence="11">
        <text>N(6)-[(R)-lipoyl]-L-lysyl-[protein] + pyruvate + H(+) = N(6)-[(R)-S(8)-acetyldihydrolipoyl]-L-lysyl-[protein] + CO2</text>
        <dbReference type="Rhea" id="RHEA:19189"/>
        <dbReference type="Rhea" id="RHEA-COMP:10474"/>
        <dbReference type="Rhea" id="RHEA-COMP:10478"/>
        <dbReference type="ChEBI" id="CHEBI:15361"/>
        <dbReference type="ChEBI" id="CHEBI:15378"/>
        <dbReference type="ChEBI" id="CHEBI:16526"/>
        <dbReference type="ChEBI" id="CHEBI:83099"/>
        <dbReference type="ChEBI" id="CHEBI:83111"/>
        <dbReference type="EC" id="1.2.4.1"/>
    </reaction>
</comment>
<evidence type="ECO:0000256" key="1">
    <source>
        <dbReference type="ARBA" id="ARBA00001938"/>
    </source>
</evidence>
<evidence type="ECO:0000256" key="5">
    <source>
        <dbReference type="ARBA" id="ARBA00016138"/>
    </source>
</evidence>
<dbReference type="SUPFAM" id="SSF52922">
    <property type="entry name" value="TK C-terminal domain-like"/>
    <property type="match status" value="1"/>
</dbReference>
<keyword evidence="8 11" id="KW-0786">Thiamine pyrophosphate</keyword>
<dbReference type="InterPro" id="IPR029061">
    <property type="entry name" value="THDP-binding"/>
</dbReference>
<evidence type="ECO:0000256" key="6">
    <source>
        <dbReference type="ARBA" id="ARBA00022823"/>
    </source>
</evidence>
<dbReference type="Pfam" id="PF02779">
    <property type="entry name" value="Transket_pyr"/>
    <property type="match status" value="1"/>
</dbReference>
<dbReference type="PANTHER" id="PTHR11624">
    <property type="entry name" value="DEHYDROGENASE RELATED"/>
    <property type="match status" value="1"/>
</dbReference>
<dbReference type="Proteomes" id="UP000293652">
    <property type="component" value="Unassembled WGS sequence"/>
</dbReference>